<dbReference type="Proteomes" id="UP000006028">
    <property type="component" value="Unassembled WGS sequence"/>
</dbReference>
<organism evidence="1 2">
    <name type="scientific">Faecalibacterium cf. prausnitzii KLE1255</name>
    <dbReference type="NCBI Taxonomy" id="748224"/>
    <lineage>
        <taxon>Bacteria</taxon>
        <taxon>Bacillati</taxon>
        <taxon>Bacillota</taxon>
        <taxon>Clostridia</taxon>
        <taxon>Eubacteriales</taxon>
        <taxon>Oscillospiraceae</taxon>
        <taxon>Faecalibacterium</taxon>
    </lineage>
</organism>
<evidence type="ECO:0000313" key="2">
    <source>
        <dbReference type="Proteomes" id="UP000006028"/>
    </source>
</evidence>
<evidence type="ECO:0000313" key="1">
    <source>
        <dbReference type="EMBL" id="EFQ05254.1"/>
    </source>
</evidence>
<proteinExistence type="predicted"/>
<dbReference type="BioCyc" id="FCF748224-HMP:GTSS-1532-MONOMER"/>
<comment type="caution">
    <text evidence="1">The sequence shown here is derived from an EMBL/GenBank/DDBJ whole genome shotgun (WGS) entry which is preliminary data.</text>
</comment>
<protein>
    <submittedName>
        <fullName evidence="1">Uncharacterized protein</fullName>
    </submittedName>
</protein>
<dbReference type="AlphaFoldDB" id="E2ZNL0"/>
<accession>E2ZNL0</accession>
<dbReference type="EMBL" id="AECU01000245">
    <property type="protein sequence ID" value="EFQ05254.1"/>
    <property type="molecule type" value="Genomic_DNA"/>
</dbReference>
<reference evidence="1 2" key="1">
    <citation type="submission" date="2010-08" db="EMBL/GenBank/DDBJ databases">
        <authorList>
            <person name="Weinstock G."/>
            <person name="Sodergren E."/>
            <person name="Clifton S."/>
            <person name="Fulton L."/>
            <person name="Fulton B."/>
            <person name="Courtney L."/>
            <person name="Fronick C."/>
            <person name="Harrison M."/>
            <person name="Strong C."/>
            <person name="Farmer C."/>
            <person name="Delahaunty K."/>
            <person name="Markovic C."/>
            <person name="Hall O."/>
            <person name="Minx P."/>
            <person name="Tomlinson C."/>
            <person name="Mitreva M."/>
            <person name="Hou S."/>
            <person name="Chen J."/>
            <person name="Wollam A."/>
            <person name="Pepin K.H."/>
            <person name="Johnson M."/>
            <person name="Bhonagiri V."/>
            <person name="Zhang X."/>
            <person name="Suruliraj S."/>
            <person name="Warren W."/>
            <person name="Chinwalla A."/>
            <person name="Mardis E.R."/>
            <person name="Wilson R.K."/>
        </authorList>
    </citation>
    <scope>NUCLEOTIDE SEQUENCE [LARGE SCALE GENOMIC DNA]</scope>
    <source>
        <strain evidence="1 2">KLE1255</strain>
    </source>
</reference>
<name>E2ZNL0_9FIRM</name>
<sequence length="52" mass="5800">MFLRIHDLIPLFLYSYTQVALVYHICPSNTMVPPVCVQKTNSAPQGSAACFL</sequence>
<dbReference type="HOGENOM" id="CLU_3080044_0_0_9"/>
<gene>
    <name evidence="1" type="ORF">HMPREF9436_03277</name>
</gene>